<organism evidence="3 4">
    <name type="scientific">Lacibacter cauensis</name>
    <dbReference type="NCBI Taxonomy" id="510947"/>
    <lineage>
        <taxon>Bacteria</taxon>
        <taxon>Pseudomonadati</taxon>
        <taxon>Bacteroidota</taxon>
        <taxon>Chitinophagia</taxon>
        <taxon>Chitinophagales</taxon>
        <taxon>Chitinophagaceae</taxon>
        <taxon>Lacibacter</taxon>
    </lineage>
</organism>
<dbReference type="RefSeq" id="WP_144886325.1">
    <property type="nucleotide sequence ID" value="NZ_VLLE01000004.1"/>
</dbReference>
<dbReference type="Proteomes" id="UP000316167">
    <property type="component" value="Unassembled WGS sequence"/>
</dbReference>
<keyword evidence="1" id="KW-0732">Signal</keyword>
<dbReference type="EMBL" id="VLLE01000004">
    <property type="protein sequence ID" value="TWI81117.1"/>
    <property type="molecule type" value="Genomic_DNA"/>
</dbReference>
<dbReference type="AlphaFoldDB" id="A0A562SIL5"/>
<sequence length="442" mass="47023">MKQFFTLALFVIISLSAEAQVGTVYRLQGTLGGNVTAATNGTAADGFRRSSIWKVVNADGSLGANQSPTSGATLQIFGISLEVTSTMNLSAFDFTIQIRSEYRDFGGTGGTIRLHRGRLHINDVTLTLGSNSSVTLGWGIYSTTSPTVTYFLPGFLRLQDQSAIIIGTTAIADRRSASNGDSYLNANAYNVTATSGTNFDNATSNNTSNNGTTTVIPTGTQPPTANITNKMIARPGGALFTNFALFYNAASGAGGTAVAPLPVQLINFSATKATGKVILSWATAQEINSDYFEVQRSTDAAKWVTVTTVKAAGNSGNVINYKAEDAAASTGNVYYRIKMVDQDATFSISNIARLSFATSNGKIFAYPNPASNYTVINSDQALAGKIQVEVINYVSGVRMLQQVFTNPGNSFRLNMNQLPSGNYVVKIYNDQALLQTVKLAKY</sequence>
<evidence type="ECO:0000256" key="1">
    <source>
        <dbReference type="SAM" id="SignalP"/>
    </source>
</evidence>
<dbReference type="InterPro" id="IPR026444">
    <property type="entry name" value="Secre_tail"/>
</dbReference>
<evidence type="ECO:0000313" key="3">
    <source>
        <dbReference type="EMBL" id="TWI81117.1"/>
    </source>
</evidence>
<dbReference type="Pfam" id="PF18962">
    <property type="entry name" value="Por_Secre_tail"/>
    <property type="match status" value="1"/>
</dbReference>
<evidence type="ECO:0000313" key="4">
    <source>
        <dbReference type="Proteomes" id="UP000316167"/>
    </source>
</evidence>
<dbReference type="OrthoDB" id="9786188at2"/>
<reference evidence="3 4" key="1">
    <citation type="journal article" date="2015" name="Stand. Genomic Sci.">
        <title>Genomic Encyclopedia of Bacterial and Archaeal Type Strains, Phase III: the genomes of soil and plant-associated and newly described type strains.</title>
        <authorList>
            <person name="Whitman W.B."/>
            <person name="Woyke T."/>
            <person name="Klenk H.P."/>
            <person name="Zhou Y."/>
            <person name="Lilburn T.G."/>
            <person name="Beck B.J."/>
            <person name="De Vos P."/>
            <person name="Vandamme P."/>
            <person name="Eisen J.A."/>
            <person name="Garrity G."/>
            <person name="Hugenholtz P."/>
            <person name="Kyrpides N.C."/>
        </authorList>
    </citation>
    <scope>NUCLEOTIDE SEQUENCE [LARGE SCALE GENOMIC DNA]</scope>
    <source>
        <strain evidence="3 4">CGMCC 1.7271</strain>
    </source>
</reference>
<comment type="caution">
    <text evidence="3">The sequence shown here is derived from an EMBL/GenBank/DDBJ whole genome shotgun (WGS) entry which is preliminary data.</text>
</comment>
<name>A0A562SIL5_9BACT</name>
<feature type="domain" description="Secretion system C-terminal sorting" evidence="2">
    <location>
        <begin position="366"/>
        <end position="431"/>
    </location>
</feature>
<keyword evidence="4" id="KW-1185">Reference proteome</keyword>
<proteinExistence type="predicted"/>
<gene>
    <name evidence="3" type="ORF">IQ13_2131</name>
</gene>
<accession>A0A562SIL5</accession>
<feature type="signal peptide" evidence="1">
    <location>
        <begin position="1"/>
        <end position="19"/>
    </location>
</feature>
<dbReference type="NCBIfam" id="TIGR04183">
    <property type="entry name" value="Por_Secre_tail"/>
    <property type="match status" value="1"/>
</dbReference>
<evidence type="ECO:0000259" key="2">
    <source>
        <dbReference type="Pfam" id="PF18962"/>
    </source>
</evidence>
<dbReference type="InterPro" id="IPR013783">
    <property type="entry name" value="Ig-like_fold"/>
</dbReference>
<dbReference type="Gene3D" id="2.60.40.10">
    <property type="entry name" value="Immunoglobulins"/>
    <property type="match status" value="1"/>
</dbReference>
<feature type="chain" id="PRO_5021960215" evidence="1">
    <location>
        <begin position="20"/>
        <end position="442"/>
    </location>
</feature>
<protein>
    <submittedName>
        <fullName evidence="3">Putative secreted protein (Por secretion system target)</fullName>
    </submittedName>
</protein>